<proteinExistence type="predicted"/>
<gene>
    <name evidence="1" type="ORF">BDN70DRAFT_919715</name>
</gene>
<evidence type="ECO:0000313" key="1">
    <source>
        <dbReference type="EMBL" id="KAF9481645.1"/>
    </source>
</evidence>
<dbReference type="Proteomes" id="UP000807469">
    <property type="component" value="Unassembled WGS sequence"/>
</dbReference>
<name>A0A9P6D314_9AGAR</name>
<keyword evidence="2" id="KW-1185">Reference proteome</keyword>
<accession>A0A9P6D314</accession>
<evidence type="ECO:0000313" key="2">
    <source>
        <dbReference type="Proteomes" id="UP000807469"/>
    </source>
</evidence>
<organism evidence="1 2">
    <name type="scientific">Pholiota conissans</name>
    <dbReference type="NCBI Taxonomy" id="109636"/>
    <lineage>
        <taxon>Eukaryota</taxon>
        <taxon>Fungi</taxon>
        <taxon>Dikarya</taxon>
        <taxon>Basidiomycota</taxon>
        <taxon>Agaricomycotina</taxon>
        <taxon>Agaricomycetes</taxon>
        <taxon>Agaricomycetidae</taxon>
        <taxon>Agaricales</taxon>
        <taxon>Agaricineae</taxon>
        <taxon>Strophariaceae</taxon>
        <taxon>Pholiota</taxon>
    </lineage>
</organism>
<reference evidence="1" key="1">
    <citation type="submission" date="2020-11" db="EMBL/GenBank/DDBJ databases">
        <authorList>
            <consortium name="DOE Joint Genome Institute"/>
            <person name="Ahrendt S."/>
            <person name="Riley R."/>
            <person name="Andreopoulos W."/>
            <person name="Labutti K."/>
            <person name="Pangilinan J."/>
            <person name="Ruiz-Duenas F.J."/>
            <person name="Barrasa J.M."/>
            <person name="Sanchez-Garcia M."/>
            <person name="Camarero S."/>
            <person name="Miyauchi S."/>
            <person name="Serrano A."/>
            <person name="Linde D."/>
            <person name="Babiker R."/>
            <person name="Drula E."/>
            <person name="Ayuso-Fernandez I."/>
            <person name="Pacheco R."/>
            <person name="Padilla G."/>
            <person name="Ferreira P."/>
            <person name="Barriuso J."/>
            <person name="Kellner H."/>
            <person name="Castanera R."/>
            <person name="Alfaro M."/>
            <person name="Ramirez L."/>
            <person name="Pisabarro A.G."/>
            <person name="Kuo A."/>
            <person name="Tritt A."/>
            <person name="Lipzen A."/>
            <person name="He G."/>
            <person name="Yan M."/>
            <person name="Ng V."/>
            <person name="Cullen D."/>
            <person name="Martin F."/>
            <person name="Rosso M.-N."/>
            <person name="Henrissat B."/>
            <person name="Hibbett D."/>
            <person name="Martinez A.T."/>
            <person name="Grigoriev I.V."/>
        </authorList>
    </citation>
    <scope>NUCLEOTIDE SEQUENCE</scope>
    <source>
        <strain evidence="1">CIRM-BRFM 674</strain>
    </source>
</reference>
<protein>
    <submittedName>
        <fullName evidence="1">Uncharacterized protein</fullName>
    </submittedName>
</protein>
<dbReference type="AlphaFoldDB" id="A0A9P6D314"/>
<sequence>MELVRPGPESLTSIEDIFSPDPPSSLVPHLPTELIDTVIDLANDFSNKNSRSRTLSALAGVSRLFRHRVNYHRFAKVLINRIDHITQVHNLLNNDFVWEVYDERIKARIQHFEVDLTYEEVHLKYSLNNDSTRLESVIQNVIQREGPGMMFTWDVQIQRFSGTQLLDWTFMSHSLQSALQNFLQESHFTAIRVYEESSSASIFSQMKVLNCCICDSDEYDMTLGLMRRTKDVHVLAIAFPEPVELPGPLIYDHFANLDTVRLTYYGALRPLSMEYSNLMKNAMNPFKPTVPTIRELRISLSLVSTNENKTDLQTVFSGHDFSPIDDYLSSSPHETLEVIDIHLNVAVSAWQYGSRDFFREEFRYGEGRDYARSVLFPKLARLGRPTLKIKMRSHYYSSTDYKWKYGVGIVA</sequence>
<dbReference type="EMBL" id="MU155176">
    <property type="protein sequence ID" value="KAF9481645.1"/>
    <property type="molecule type" value="Genomic_DNA"/>
</dbReference>
<comment type="caution">
    <text evidence="1">The sequence shown here is derived from an EMBL/GenBank/DDBJ whole genome shotgun (WGS) entry which is preliminary data.</text>
</comment>